<dbReference type="SUPFAM" id="SSF51230">
    <property type="entry name" value="Single hybrid motif"/>
    <property type="match status" value="1"/>
</dbReference>
<dbReference type="OrthoDB" id="9760256at2"/>
<evidence type="ECO:0000256" key="7">
    <source>
        <dbReference type="PROSITE-ProRule" id="PRU00409"/>
    </source>
</evidence>
<dbReference type="InterPro" id="IPR005482">
    <property type="entry name" value="Biotin_COase_C"/>
</dbReference>
<comment type="caution">
    <text evidence="12">The sequence shown here is derived from an EMBL/GenBank/DDBJ whole genome shotgun (WGS) entry which is preliminary data.</text>
</comment>
<evidence type="ECO:0000259" key="11">
    <source>
        <dbReference type="PROSITE" id="PS50979"/>
    </source>
</evidence>
<dbReference type="PANTHER" id="PTHR18866">
    <property type="entry name" value="CARBOXYLASE:PYRUVATE/ACETYL-COA/PROPIONYL-COA CARBOXYLASE"/>
    <property type="match status" value="1"/>
</dbReference>
<dbReference type="Pfam" id="PF00364">
    <property type="entry name" value="Biotin_lipoyl"/>
    <property type="match status" value="1"/>
</dbReference>
<dbReference type="EC" id="6.3.4.14" evidence="2"/>
<evidence type="ECO:0000259" key="10">
    <source>
        <dbReference type="PROSITE" id="PS50975"/>
    </source>
</evidence>
<name>A0A511JLD7_9CELL</name>
<feature type="region of interest" description="Disordered" evidence="8">
    <location>
        <begin position="433"/>
        <end position="460"/>
    </location>
</feature>
<dbReference type="AlphaFoldDB" id="A0A511JLD7"/>
<dbReference type="CDD" id="cd06850">
    <property type="entry name" value="biotinyl_domain"/>
    <property type="match status" value="1"/>
</dbReference>
<comment type="cofactor">
    <cofactor evidence="1">
        <name>biotin</name>
        <dbReference type="ChEBI" id="CHEBI:57586"/>
    </cofactor>
</comment>
<keyword evidence="6" id="KW-0092">Biotin</keyword>
<dbReference type="GO" id="GO:0046872">
    <property type="term" value="F:metal ion binding"/>
    <property type="evidence" value="ECO:0007669"/>
    <property type="project" value="InterPro"/>
</dbReference>
<dbReference type="InterPro" id="IPR011764">
    <property type="entry name" value="Biotin_carboxylation_dom"/>
</dbReference>
<dbReference type="SUPFAM" id="SSF56059">
    <property type="entry name" value="Glutathione synthetase ATP-binding domain-like"/>
    <property type="match status" value="1"/>
</dbReference>
<dbReference type="GO" id="GO:0004075">
    <property type="term" value="F:biotin carboxylase activity"/>
    <property type="evidence" value="ECO:0007669"/>
    <property type="project" value="UniProtKB-EC"/>
</dbReference>
<keyword evidence="5 7" id="KW-0067">ATP-binding</keyword>
<keyword evidence="13" id="KW-1185">Reference proteome</keyword>
<dbReference type="Gene3D" id="2.40.50.100">
    <property type="match status" value="1"/>
</dbReference>
<dbReference type="SMART" id="SM00878">
    <property type="entry name" value="Biotin_carb_C"/>
    <property type="match status" value="1"/>
</dbReference>
<dbReference type="Pfam" id="PF02785">
    <property type="entry name" value="Biotin_carb_C"/>
    <property type="match status" value="1"/>
</dbReference>
<keyword evidence="4 7" id="KW-0547">Nucleotide-binding</keyword>
<dbReference type="EMBL" id="BJWH01000011">
    <property type="protein sequence ID" value="GEL98735.1"/>
    <property type="molecule type" value="Genomic_DNA"/>
</dbReference>
<dbReference type="InterPro" id="IPR005481">
    <property type="entry name" value="BC-like_N"/>
</dbReference>
<dbReference type="InterPro" id="IPR011053">
    <property type="entry name" value="Single_hybrid_motif"/>
</dbReference>
<dbReference type="InterPro" id="IPR050856">
    <property type="entry name" value="Biotin_carboxylase_complex"/>
</dbReference>
<evidence type="ECO:0000313" key="12">
    <source>
        <dbReference type="EMBL" id="GEL98735.1"/>
    </source>
</evidence>
<evidence type="ECO:0000256" key="3">
    <source>
        <dbReference type="ARBA" id="ARBA00022598"/>
    </source>
</evidence>
<dbReference type="InterPro" id="IPR005479">
    <property type="entry name" value="CPAse_ATP-bd"/>
</dbReference>
<evidence type="ECO:0000256" key="5">
    <source>
        <dbReference type="ARBA" id="ARBA00022840"/>
    </source>
</evidence>
<dbReference type="Proteomes" id="UP000321049">
    <property type="component" value="Unassembled WGS sequence"/>
</dbReference>
<dbReference type="Gene3D" id="3.30.470.20">
    <property type="entry name" value="ATP-grasp fold, B domain"/>
    <property type="match status" value="1"/>
</dbReference>
<dbReference type="PROSITE" id="PS00867">
    <property type="entry name" value="CPSASE_2"/>
    <property type="match status" value="1"/>
</dbReference>
<dbReference type="PROSITE" id="PS50968">
    <property type="entry name" value="BIOTINYL_LIPOYL"/>
    <property type="match status" value="1"/>
</dbReference>
<protein>
    <recommendedName>
        <fullName evidence="2">biotin carboxylase</fullName>
        <ecNumber evidence="2">6.3.4.14</ecNumber>
    </recommendedName>
</protein>
<gene>
    <name evidence="12" type="ORF">CTE05_22820</name>
</gene>
<dbReference type="PROSITE" id="PS00866">
    <property type="entry name" value="CPSASE_1"/>
    <property type="match status" value="1"/>
</dbReference>
<accession>A0A511JLD7</accession>
<evidence type="ECO:0000256" key="1">
    <source>
        <dbReference type="ARBA" id="ARBA00001953"/>
    </source>
</evidence>
<dbReference type="Pfam" id="PF21139">
    <property type="entry name" value="BT_MCC_alpha"/>
    <property type="match status" value="1"/>
</dbReference>
<dbReference type="InterPro" id="IPR016185">
    <property type="entry name" value="PreATP-grasp_dom_sf"/>
</dbReference>
<dbReference type="GO" id="GO:0005524">
    <property type="term" value="F:ATP binding"/>
    <property type="evidence" value="ECO:0007669"/>
    <property type="project" value="UniProtKB-UniRule"/>
</dbReference>
<dbReference type="PANTHER" id="PTHR18866:SF33">
    <property type="entry name" value="METHYLCROTONOYL-COA CARBOXYLASE SUBUNIT ALPHA, MITOCHONDRIAL-RELATED"/>
    <property type="match status" value="1"/>
</dbReference>
<dbReference type="InterPro" id="IPR000089">
    <property type="entry name" value="Biotin_lipoyl"/>
</dbReference>
<sequence>MFTSVLVANRGEIACRVMATLHRLGIRAVAVYTDADRDALHVERADTAVRIDSYLSIASVVAAARGVDAIHPGYGFLSENADLARACEAAGIVFVGPGVKALEVMGDKIRAKEHVSAAGVPVIPGSSSIDAESAARVGYPLLVKPSAGGGGKGMTVVERAEDLADALVGARRVAAAAFGDDTLLIERLVRRPRHIEVQLLADERGAVIHLGERECSLQRRHQKVVEEAPSPLLDEQTRARIGEAACEVARSVGYVGAGTVEFLVSDEAPTEFFFMEMNTRLQVEHPVTELVTGLDLVEWQLRVAAGESLAATQDDVVLTGHAIEARVYAEDPSRDFLPSAGTVHVLDEPTGDGIRVDSALRQGLEIGSSYDPMLAKVVAWGPDRSTAIARLDAALSRTTILGVRTNVSYLRQILADPDVRAGRLDTGLLARLSAQHETPSDTPEVSSRRAGRRRHDPQGGAGTVHVVAAALWRHAVTEGAWGSDGWRLGARRPTRYEVGDVEVSVLGDTVTVGSADPVPARLVRRGRDAADLELDGVVHPLRLVTAGSTTWVGDHGAAFELPFRTRVERLADDLAALTRGTRPVDPQVRSPMPGTVVSVEAETGDSVVAGQTLLTIEAMKMEHRVVAPSDGIVTLTVRPTDQVALDHVVATITGHPDEGTPA</sequence>
<dbReference type="PROSITE" id="PS00188">
    <property type="entry name" value="BIOTIN"/>
    <property type="match status" value="1"/>
</dbReference>
<dbReference type="PROSITE" id="PS50975">
    <property type="entry name" value="ATP_GRASP"/>
    <property type="match status" value="1"/>
</dbReference>
<evidence type="ECO:0000256" key="4">
    <source>
        <dbReference type="ARBA" id="ARBA00022741"/>
    </source>
</evidence>
<dbReference type="InterPro" id="IPR048429">
    <property type="entry name" value="MCC_alpha_BT"/>
</dbReference>
<evidence type="ECO:0000256" key="6">
    <source>
        <dbReference type="ARBA" id="ARBA00023267"/>
    </source>
</evidence>
<dbReference type="InterPro" id="IPR001882">
    <property type="entry name" value="Biotin_BS"/>
</dbReference>
<evidence type="ECO:0000259" key="9">
    <source>
        <dbReference type="PROSITE" id="PS50968"/>
    </source>
</evidence>
<dbReference type="SUPFAM" id="SSF51246">
    <property type="entry name" value="Rudiment single hybrid motif"/>
    <property type="match status" value="1"/>
</dbReference>
<feature type="domain" description="Lipoyl-binding" evidence="9">
    <location>
        <begin position="579"/>
        <end position="653"/>
    </location>
</feature>
<evidence type="ECO:0000256" key="2">
    <source>
        <dbReference type="ARBA" id="ARBA00013263"/>
    </source>
</evidence>
<dbReference type="Pfam" id="PF02786">
    <property type="entry name" value="CPSase_L_D2"/>
    <property type="match status" value="1"/>
</dbReference>
<evidence type="ECO:0000313" key="13">
    <source>
        <dbReference type="Proteomes" id="UP000321049"/>
    </source>
</evidence>
<keyword evidence="3" id="KW-0436">Ligase</keyword>
<dbReference type="RefSeq" id="WP_146846247.1">
    <property type="nucleotide sequence ID" value="NZ_BJWH01000011.1"/>
</dbReference>
<dbReference type="Pfam" id="PF00289">
    <property type="entry name" value="Biotin_carb_N"/>
    <property type="match status" value="1"/>
</dbReference>
<dbReference type="SUPFAM" id="SSF52440">
    <property type="entry name" value="PreATP-grasp domain"/>
    <property type="match status" value="1"/>
</dbReference>
<dbReference type="InterPro" id="IPR011761">
    <property type="entry name" value="ATP-grasp"/>
</dbReference>
<feature type="domain" description="ATP-grasp" evidence="10">
    <location>
        <begin position="112"/>
        <end position="305"/>
    </location>
</feature>
<feature type="compositionally biased region" description="Polar residues" evidence="8">
    <location>
        <begin position="435"/>
        <end position="445"/>
    </location>
</feature>
<dbReference type="InterPro" id="IPR011054">
    <property type="entry name" value="Rudment_hybrid_motif"/>
</dbReference>
<feature type="domain" description="Biotin carboxylation" evidence="11">
    <location>
        <begin position="1"/>
        <end position="434"/>
    </location>
</feature>
<proteinExistence type="predicted"/>
<evidence type="ECO:0000256" key="8">
    <source>
        <dbReference type="SAM" id="MobiDB-lite"/>
    </source>
</evidence>
<dbReference type="PROSITE" id="PS50979">
    <property type="entry name" value="BC"/>
    <property type="match status" value="1"/>
</dbReference>
<organism evidence="12 13">
    <name type="scientific">Cellulomonas terrae</name>
    <dbReference type="NCBI Taxonomy" id="311234"/>
    <lineage>
        <taxon>Bacteria</taxon>
        <taxon>Bacillati</taxon>
        <taxon>Actinomycetota</taxon>
        <taxon>Actinomycetes</taxon>
        <taxon>Micrococcales</taxon>
        <taxon>Cellulomonadaceae</taxon>
        <taxon>Cellulomonas</taxon>
    </lineage>
</organism>
<reference evidence="12 13" key="1">
    <citation type="submission" date="2019-07" db="EMBL/GenBank/DDBJ databases">
        <title>Whole genome shotgun sequence of Cellulomonas terrae NBRC 100819.</title>
        <authorList>
            <person name="Hosoyama A."/>
            <person name="Uohara A."/>
            <person name="Ohji S."/>
            <person name="Ichikawa N."/>
        </authorList>
    </citation>
    <scope>NUCLEOTIDE SEQUENCE [LARGE SCALE GENOMIC DNA]</scope>
    <source>
        <strain evidence="12 13">NBRC 100819</strain>
    </source>
</reference>